<sequence>MTNQLDKKRKLASEASGSGKGDSESPRKWESFLYQSDSGRKHRSTKDEPILYYHWLPHKHEELLPKREFQNEGSLLDIYEEFDTLSHVTTLENASSILQYGFKPRPVNDSSVVNPTYDLMDVKTGNKITPRPLHPIGSSRVLWYGPCKFSQLQTPEYTVERYGNILFSMSSLDGYEGIRRSGLKFYFIEVIEYLTTSACRILVSNKVYPSLKRYDPYTIGGPLYIQETEQGYSYYYMSELKRHDGRVLTNVLEIMKEEFDDAFLQKVSFLNHDISFFPCKSPRKDVHDIVVQKESSMDSMSFLVPNILKLAVVLSFGKTLHPISLITPFDDAERRNKKLRDELKRVHQAAVQRIRVKKMIQI</sequence>
<proteinExistence type="predicted"/>
<protein>
    <submittedName>
        <fullName evidence="3">Uncharacterized protein LOC111121540</fullName>
    </submittedName>
</protein>
<dbReference type="AlphaFoldDB" id="A0A8B8CVS2"/>
<feature type="region of interest" description="Disordered" evidence="1">
    <location>
        <begin position="1"/>
        <end position="29"/>
    </location>
</feature>
<dbReference type="KEGG" id="cvn:111121540"/>
<dbReference type="Proteomes" id="UP000694844">
    <property type="component" value="Chromosome 2"/>
</dbReference>
<name>A0A8B8CVS2_CRAVI</name>
<evidence type="ECO:0000256" key="1">
    <source>
        <dbReference type="SAM" id="MobiDB-lite"/>
    </source>
</evidence>
<gene>
    <name evidence="3" type="primary">LOC111121540</name>
</gene>
<dbReference type="OrthoDB" id="6158651at2759"/>
<reference evidence="3" key="1">
    <citation type="submission" date="2025-08" db="UniProtKB">
        <authorList>
            <consortium name="RefSeq"/>
        </authorList>
    </citation>
    <scope>IDENTIFICATION</scope>
    <source>
        <tissue evidence="3">Whole sample</tissue>
    </source>
</reference>
<dbReference type="GeneID" id="111121540"/>
<keyword evidence="2" id="KW-1185">Reference proteome</keyword>
<organism evidence="2 3">
    <name type="scientific">Crassostrea virginica</name>
    <name type="common">Eastern oyster</name>
    <dbReference type="NCBI Taxonomy" id="6565"/>
    <lineage>
        <taxon>Eukaryota</taxon>
        <taxon>Metazoa</taxon>
        <taxon>Spiralia</taxon>
        <taxon>Lophotrochozoa</taxon>
        <taxon>Mollusca</taxon>
        <taxon>Bivalvia</taxon>
        <taxon>Autobranchia</taxon>
        <taxon>Pteriomorphia</taxon>
        <taxon>Ostreida</taxon>
        <taxon>Ostreoidea</taxon>
        <taxon>Ostreidae</taxon>
        <taxon>Crassostrea</taxon>
    </lineage>
</organism>
<dbReference type="RefSeq" id="XP_022318566.1">
    <property type="nucleotide sequence ID" value="XM_022462858.1"/>
</dbReference>
<evidence type="ECO:0000313" key="2">
    <source>
        <dbReference type="Proteomes" id="UP000694844"/>
    </source>
</evidence>
<evidence type="ECO:0000313" key="3">
    <source>
        <dbReference type="RefSeq" id="XP_022318566.1"/>
    </source>
</evidence>
<accession>A0A8B8CVS2</accession>